<keyword evidence="5 7" id="KW-0472">Membrane</keyword>
<feature type="domain" description="MSP" evidence="8">
    <location>
        <begin position="1"/>
        <end position="110"/>
    </location>
</feature>
<evidence type="ECO:0000256" key="6">
    <source>
        <dbReference type="SAM" id="MobiDB-lite"/>
    </source>
</evidence>
<dbReference type="Pfam" id="PF00635">
    <property type="entry name" value="Motile_Sperm"/>
    <property type="match status" value="1"/>
</dbReference>
<dbReference type="InterPro" id="IPR016763">
    <property type="entry name" value="VAP"/>
</dbReference>
<dbReference type="GO" id="GO:0090158">
    <property type="term" value="P:endoplasmic reticulum membrane organization"/>
    <property type="evidence" value="ECO:0007669"/>
    <property type="project" value="TreeGrafter"/>
</dbReference>
<keyword evidence="4 7" id="KW-1133">Transmembrane helix</keyword>
<comment type="caution">
    <text evidence="9">The sequence shown here is derived from an EMBL/GenBank/DDBJ whole genome shotgun (WGS) entry which is preliminary data.</text>
</comment>
<evidence type="ECO:0000256" key="7">
    <source>
        <dbReference type="SAM" id="Phobius"/>
    </source>
</evidence>
<name>A0A835LXS9_9MAGN</name>
<dbReference type="Proteomes" id="UP000631114">
    <property type="component" value="Unassembled WGS sequence"/>
</dbReference>
<evidence type="ECO:0000256" key="2">
    <source>
        <dbReference type="ARBA" id="ARBA00008932"/>
    </source>
</evidence>
<dbReference type="InterPro" id="IPR013783">
    <property type="entry name" value="Ig-like_fold"/>
</dbReference>
<evidence type="ECO:0000256" key="4">
    <source>
        <dbReference type="ARBA" id="ARBA00022989"/>
    </source>
</evidence>
<dbReference type="PANTHER" id="PTHR10809:SF6">
    <property type="entry name" value="AT11025P-RELATED"/>
    <property type="match status" value="1"/>
</dbReference>
<dbReference type="Gene3D" id="2.60.40.10">
    <property type="entry name" value="Immunoglobulins"/>
    <property type="match status" value="1"/>
</dbReference>
<dbReference type="GO" id="GO:0005886">
    <property type="term" value="C:plasma membrane"/>
    <property type="evidence" value="ECO:0007669"/>
    <property type="project" value="TreeGrafter"/>
</dbReference>
<accession>A0A835LXS9</accession>
<proteinExistence type="inferred from homology"/>
<reference evidence="9 10" key="1">
    <citation type="submission" date="2020-10" db="EMBL/GenBank/DDBJ databases">
        <title>The Coptis chinensis genome and diversification of protoberbering-type alkaloids.</title>
        <authorList>
            <person name="Wang B."/>
            <person name="Shu S."/>
            <person name="Song C."/>
            <person name="Liu Y."/>
        </authorList>
    </citation>
    <scope>NUCLEOTIDE SEQUENCE [LARGE SCALE GENOMIC DNA]</scope>
    <source>
        <strain evidence="9">HL-2020</strain>
        <tissue evidence="9">Leaf</tissue>
    </source>
</reference>
<dbReference type="PANTHER" id="PTHR10809">
    <property type="entry name" value="VESICLE-ASSOCIATED MEMBRANE PROTEIN-ASSOCIATED PROTEIN"/>
    <property type="match status" value="1"/>
</dbReference>
<evidence type="ECO:0000256" key="3">
    <source>
        <dbReference type="ARBA" id="ARBA00022692"/>
    </source>
</evidence>
<dbReference type="OrthoDB" id="264603at2759"/>
<keyword evidence="10" id="KW-1185">Reference proteome</keyword>
<dbReference type="PROSITE" id="PS50202">
    <property type="entry name" value="MSP"/>
    <property type="match status" value="1"/>
</dbReference>
<feature type="transmembrane region" description="Helical" evidence="7">
    <location>
        <begin position="152"/>
        <end position="170"/>
    </location>
</feature>
<sequence>MTTIPKKYAVKPNAGVILPRSTCDVVVTMEKQLEAPPGLHCKDKFMFSECNCDSWGNYGENGSNLHVHLYAIGITLYIFYSAIEDIFQVTEFNKEAGNLIEQYKLNVFYVSPSQNPSPISKASEKRSSPSEKGNMNSYGDTAVSVLGPMDCWIFFPFIFFDLFIPVFGNVI</sequence>
<comment type="subcellular location">
    <subcellularLocation>
        <location evidence="1">Membrane</location>
        <topology evidence="1">Single-pass type IV membrane protein</topology>
    </subcellularLocation>
</comment>
<dbReference type="InterPro" id="IPR008962">
    <property type="entry name" value="PapD-like_sf"/>
</dbReference>
<gene>
    <name evidence="9" type="ORF">IFM89_012139</name>
</gene>
<protein>
    <recommendedName>
        <fullName evidence="8">MSP domain-containing protein</fullName>
    </recommendedName>
</protein>
<dbReference type="InterPro" id="IPR000535">
    <property type="entry name" value="MSP_dom"/>
</dbReference>
<keyword evidence="3 7" id="KW-0812">Transmembrane</keyword>
<organism evidence="9 10">
    <name type="scientific">Coptis chinensis</name>
    <dbReference type="NCBI Taxonomy" id="261450"/>
    <lineage>
        <taxon>Eukaryota</taxon>
        <taxon>Viridiplantae</taxon>
        <taxon>Streptophyta</taxon>
        <taxon>Embryophyta</taxon>
        <taxon>Tracheophyta</taxon>
        <taxon>Spermatophyta</taxon>
        <taxon>Magnoliopsida</taxon>
        <taxon>Ranunculales</taxon>
        <taxon>Ranunculaceae</taxon>
        <taxon>Coptidoideae</taxon>
        <taxon>Coptis</taxon>
    </lineage>
</organism>
<comment type="similarity">
    <text evidence="2">Belongs to the VAMP-associated protein (VAP) (TC 9.B.17) family.</text>
</comment>
<dbReference type="GO" id="GO:0005789">
    <property type="term" value="C:endoplasmic reticulum membrane"/>
    <property type="evidence" value="ECO:0007669"/>
    <property type="project" value="InterPro"/>
</dbReference>
<dbReference type="EMBL" id="JADFTS010000004">
    <property type="protein sequence ID" value="KAF9608962.1"/>
    <property type="molecule type" value="Genomic_DNA"/>
</dbReference>
<evidence type="ECO:0000256" key="1">
    <source>
        <dbReference type="ARBA" id="ARBA00004211"/>
    </source>
</evidence>
<evidence type="ECO:0000313" key="10">
    <source>
        <dbReference type="Proteomes" id="UP000631114"/>
    </source>
</evidence>
<evidence type="ECO:0000259" key="8">
    <source>
        <dbReference type="PROSITE" id="PS50202"/>
    </source>
</evidence>
<evidence type="ECO:0000313" key="9">
    <source>
        <dbReference type="EMBL" id="KAF9608962.1"/>
    </source>
</evidence>
<dbReference type="GO" id="GO:0061817">
    <property type="term" value="P:endoplasmic reticulum-plasma membrane tethering"/>
    <property type="evidence" value="ECO:0007669"/>
    <property type="project" value="TreeGrafter"/>
</dbReference>
<dbReference type="SUPFAM" id="SSF49354">
    <property type="entry name" value="PapD-like"/>
    <property type="match status" value="1"/>
</dbReference>
<feature type="region of interest" description="Disordered" evidence="6">
    <location>
        <begin position="114"/>
        <end position="135"/>
    </location>
</feature>
<evidence type="ECO:0000256" key="5">
    <source>
        <dbReference type="ARBA" id="ARBA00023136"/>
    </source>
</evidence>
<dbReference type="AlphaFoldDB" id="A0A835LXS9"/>